<dbReference type="Gene3D" id="3.60.15.10">
    <property type="entry name" value="Ribonuclease Z/Hydroxyacylglutathione hydrolase-like"/>
    <property type="match status" value="1"/>
</dbReference>
<evidence type="ECO:0000256" key="7">
    <source>
        <dbReference type="ARBA" id="ARBA00022833"/>
    </source>
</evidence>
<feature type="binding site" evidence="8">
    <location>
        <position position="66"/>
    </location>
    <ligand>
        <name>Zn(2+)</name>
        <dbReference type="ChEBI" id="CHEBI:29105"/>
        <label>2</label>
        <note>catalytic</note>
    </ligand>
</feature>
<feature type="active site" description="Proton acceptor" evidence="8">
    <location>
        <position position="66"/>
    </location>
</feature>
<dbReference type="Proteomes" id="UP000322553">
    <property type="component" value="Chromosome"/>
</dbReference>
<comment type="catalytic activity">
    <reaction evidence="8">
        <text>Endonucleolytic cleavage of RNA, removing extra 3' nucleotides from tRNA precursor, generating 3' termini of tRNAs. A 3'-hydroxy group is left at the tRNA terminus and a 5'-phosphoryl group is left at the trailer molecule.</text>
        <dbReference type="EC" id="3.1.26.11"/>
    </reaction>
</comment>
<dbReference type="CDD" id="cd07717">
    <property type="entry name" value="RNaseZ_ZiPD-like_MBL-fold"/>
    <property type="match status" value="1"/>
</dbReference>
<keyword evidence="11" id="KW-1185">Reference proteome</keyword>
<comment type="similarity">
    <text evidence="8">Belongs to the RNase Z family.</text>
</comment>
<keyword evidence="4 8" id="KW-0479">Metal-binding</keyword>
<dbReference type="HAMAP" id="MF_01818">
    <property type="entry name" value="RNase_Z_BN"/>
    <property type="match status" value="1"/>
</dbReference>
<feature type="binding site" evidence="8">
    <location>
        <position position="140"/>
    </location>
    <ligand>
        <name>Zn(2+)</name>
        <dbReference type="ChEBI" id="CHEBI:29105"/>
        <label>1</label>
        <note>catalytic</note>
    </ligand>
</feature>
<feature type="binding site" evidence="8">
    <location>
        <position position="64"/>
    </location>
    <ligand>
        <name>Zn(2+)</name>
        <dbReference type="ChEBI" id="CHEBI:29105"/>
        <label>1</label>
        <note>catalytic</note>
    </ligand>
</feature>
<sequence length="322" mass="35450">MRLRFTGSCAGVPSRQRNVSGLTLQPEHSRRWYLIDCGEGTQHQLMRMSLSLARLEAVLITHVHGDHCYGLPGLLASASMAGRRTPLTLIGPQAVWTFLTAVRETTGLHLDFPLHFIDAATLTESLVLTEFTITAAALSHGIECHGYAFEERGIEASLDTARLEADGVPRGPLWGRLQKGETVYDAQGRQLKGEHYQLMARRPRRLVVSGDNNVPARLTGLCQGADLLVHEATYTEEVIERLGTDNGHCSAARIAAFAEAEGVPNLLLTHFSPRYGRDRRAQNSMAELEREARDRYTGCLALAEDLQPYVLSREGELIIAAA</sequence>
<feature type="binding site" evidence="8">
    <location>
        <position position="62"/>
    </location>
    <ligand>
        <name>Zn(2+)</name>
        <dbReference type="ChEBI" id="CHEBI:29105"/>
        <label>1</label>
        <note>catalytic</note>
    </ligand>
</feature>
<dbReference type="OrthoDB" id="9803916at2"/>
<evidence type="ECO:0000256" key="1">
    <source>
        <dbReference type="ARBA" id="ARBA00011738"/>
    </source>
</evidence>
<dbReference type="InterPro" id="IPR001279">
    <property type="entry name" value="Metallo-B-lactamas"/>
</dbReference>
<comment type="subunit">
    <text evidence="1 8">Homodimer.</text>
</comment>
<dbReference type="GO" id="GO:0042781">
    <property type="term" value="F:3'-tRNA processing endoribonuclease activity"/>
    <property type="evidence" value="ECO:0007669"/>
    <property type="project" value="UniProtKB-UniRule"/>
</dbReference>
<feature type="domain" description="Metallo-beta-lactamase" evidence="9">
    <location>
        <begin position="31"/>
        <end position="152"/>
    </location>
</feature>
<dbReference type="AlphaFoldDB" id="A0A1S1NT41"/>
<keyword evidence="3 8" id="KW-0540">Nuclease</keyword>
<dbReference type="InterPro" id="IPR013471">
    <property type="entry name" value="RNase_Z/BN"/>
</dbReference>
<dbReference type="PANTHER" id="PTHR46018">
    <property type="entry name" value="ZINC PHOSPHODIESTERASE ELAC PROTEIN 1"/>
    <property type="match status" value="1"/>
</dbReference>
<gene>
    <name evidence="8" type="primary">rnz</name>
    <name evidence="10" type="ORF">FY550_15900</name>
</gene>
<proteinExistence type="inferred from homology"/>
<organism evidence="10 11">
    <name type="scientific">Kushneria phosphatilytica</name>
    <dbReference type="NCBI Taxonomy" id="657387"/>
    <lineage>
        <taxon>Bacteria</taxon>
        <taxon>Pseudomonadati</taxon>
        <taxon>Pseudomonadota</taxon>
        <taxon>Gammaproteobacteria</taxon>
        <taxon>Oceanospirillales</taxon>
        <taxon>Halomonadaceae</taxon>
        <taxon>Kushneria</taxon>
    </lineage>
</organism>
<keyword evidence="5 8" id="KW-0255">Endonuclease</keyword>
<evidence type="ECO:0000313" key="10">
    <source>
        <dbReference type="EMBL" id="QEL12476.1"/>
    </source>
</evidence>
<feature type="binding site" evidence="8">
    <location>
        <position position="211"/>
    </location>
    <ligand>
        <name>Zn(2+)</name>
        <dbReference type="ChEBI" id="CHEBI:29105"/>
        <label>2</label>
        <note>catalytic</note>
    </ligand>
</feature>
<dbReference type="GO" id="GO:0008270">
    <property type="term" value="F:zinc ion binding"/>
    <property type="evidence" value="ECO:0007669"/>
    <property type="project" value="UniProtKB-UniRule"/>
</dbReference>
<feature type="binding site" evidence="8">
    <location>
        <position position="67"/>
    </location>
    <ligand>
        <name>Zn(2+)</name>
        <dbReference type="ChEBI" id="CHEBI:29105"/>
        <label>2</label>
        <note>catalytic</note>
    </ligand>
</feature>
<dbReference type="SUPFAM" id="SSF56281">
    <property type="entry name" value="Metallo-hydrolase/oxidoreductase"/>
    <property type="match status" value="1"/>
</dbReference>
<dbReference type="KEGG" id="kuy:FY550_15900"/>
<feature type="binding site" evidence="8">
    <location>
        <position position="211"/>
    </location>
    <ligand>
        <name>Zn(2+)</name>
        <dbReference type="ChEBI" id="CHEBI:29105"/>
        <label>1</label>
        <note>catalytic</note>
    </ligand>
</feature>
<dbReference type="InterPro" id="IPR036866">
    <property type="entry name" value="RibonucZ/Hydroxyglut_hydro"/>
</dbReference>
<dbReference type="Pfam" id="PF12706">
    <property type="entry name" value="Lactamase_B_2"/>
    <property type="match status" value="1"/>
</dbReference>
<evidence type="ECO:0000256" key="8">
    <source>
        <dbReference type="HAMAP-Rule" id="MF_01818"/>
    </source>
</evidence>
<dbReference type="RefSeq" id="WP_070979900.1">
    <property type="nucleotide sequence ID" value="NZ_CP043420.1"/>
</dbReference>
<evidence type="ECO:0000256" key="2">
    <source>
        <dbReference type="ARBA" id="ARBA00022694"/>
    </source>
</evidence>
<dbReference type="STRING" id="657387.BH688_12095"/>
<name>A0A1S1NT41_9GAMM</name>
<keyword evidence="6 8" id="KW-0378">Hydrolase</keyword>
<keyword evidence="7 8" id="KW-0862">Zinc</keyword>
<evidence type="ECO:0000256" key="6">
    <source>
        <dbReference type="ARBA" id="ARBA00022801"/>
    </source>
</evidence>
<protein>
    <recommendedName>
        <fullName evidence="8">Ribonuclease Z</fullName>
        <shortName evidence="8">RNase Z</shortName>
        <ecNumber evidence="8">3.1.26.11</ecNumber>
    </recommendedName>
    <alternativeName>
        <fullName evidence="8">tRNA 3 endonuclease</fullName>
    </alternativeName>
    <alternativeName>
        <fullName evidence="8">tRNase Z</fullName>
    </alternativeName>
</protein>
<evidence type="ECO:0000313" key="11">
    <source>
        <dbReference type="Proteomes" id="UP000322553"/>
    </source>
</evidence>
<feature type="binding site" evidence="8">
    <location>
        <position position="270"/>
    </location>
    <ligand>
        <name>Zn(2+)</name>
        <dbReference type="ChEBI" id="CHEBI:29105"/>
        <label>2</label>
        <note>catalytic</note>
    </ligand>
</feature>
<dbReference type="EC" id="3.1.26.11" evidence="8"/>
<evidence type="ECO:0000256" key="5">
    <source>
        <dbReference type="ARBA" id="ARBA00022759"/>
    </source>
</evidence>
<accession>A0A1S1NT41</accession>
<evidence type="ECO:0000256" key="4">
    <source>
        <dbReference type="ARBA" id="ARBA00022723"/>
    </source>
</evidence>
<evidence type="ECO:0000259" key="9">
    <source>
        <dbReference type="Pfam" id="PF12706"/>
    </source>
</evidence>
<comment type="function">
    <text evidence="8">Zinc phosphodiesterase, which displays some tRNA 3'-processing endonuclease activity. Probably involved in tRNA maturation, by removing a 3'-trailer from precursor tRNA.</text>
</comment>
<evidence type="ECO:0000256" key="3">
    <source>
        <dbReference type="ARBA" id="ARBA00022722"/>
    </source>
</evidence>
<dbReference type="EMBL" id="CP043420">
    <property type="protein sequence ID" value="QEL12476.1"/>
    <property type="molecule type" value="Genomic_DNA"/>
</dbReference>
<reference evidence="10 11" key="1">
    <citation type="submission" date="2019-08" db="EMBL/GenBank/DDBJ databases">
        <title>Complete genome sequence of Kushneria sp. YCWA18, a halophilic phosphate-solubilizing bacterium isolated from Daqiao saltern in China.</title>
        <authorList>
            <person name="Du G.-X."/>
            <person name="Qu L.-Y."/>
        </authorList>
    </citation>
    <scope>NUCLEOTIDE SEQUENCE [LARGE SCALE GENOMIC DNA]</scope>
    <source>
        <strain evidence="10 11">YCWA18</strain>
    </source>
</reference>
<comment type="cofactor">
    <cofactor evidence="8">
        <name>Zn(2+)</name>
        <dbReference type="ChEBI" id="CHEBI:29105"/>
    </cofactor>
    <text evidence="8">Binds 2 Zn(2+) ions.</text>
</comment>
<dbReference type="PANTHER" id="PTHR46018:SF2">
    <property type="entry name" value="ZINC PHOSPHODIESTERASE ELAC PROTEIN 1"/>
    <property type="match status" value="1"/>
</dbReference>
<keyword evidence="2 8" id="KW-0819">tRNA processing</keyword>